<sequence>MKYKKIILMLIAVLCTTAAMAQGKFDPKRFITELHQYVMREARLSTQEAARLFPIYDEMLEKQRTSFDQLRAIHHTKPTNEAQARGLITRADQLEIQLKETEKAYHARMLRVISAIKLSQVLKAERRFHRLTFRRMAGKDQ</sequence>
<dbReference type="AlphaFoldDB" id="A0AAW3FIF3"/>
<evidence type="ECO:0000313" key="2">
    <source>
        <dbReference type="EMBL" id="KGF29454.1"/>
    </source>
</evidence>
<proteinExistence type="predicted"/>
<feature type="chain" id="PRO_5043610201" description="Periplasmic heavy metal sensor" evidence="1">
    <location>
        <begin position="22"/>
        <end position="141"/>
    </location>
</feature>
<dbReference type="Proteomes" id="UP000029533">
    <property type="component" value="Unassembled WGS sequence"/>
</dbReference>
<evidence type="ECO:0008006" key="4">
    <source>
        <dbReference type="Google" id="ProtNLM"/>
    </source>
</evidence>
<dbReference type="EMBL" id="JRNJ01000030">
    <property type="protein sequence ID" value="KGF29454.1"/>
    <property type="molecule type" value="Genomic_DNA"/>
</dbReference>
<organism evidence="2 3">
    <name type="scientific">Prevotella histicola JCM 15637 = DNF00424</name>
    <dbReference type="NCBI Taxonomy" id="1236504"/>
    <lineage>
        <taxon>Bacteria</taxon>
        <taxon>Pseudomonadati</taxon>
        <taxon>Bacteroidota</taxon>
        <taxon>Bacteroidia</taxon>
        <taxon>Bacteroidales</taxon>
        <taxon>Prevotellaceae</taxon>
        <taxon>Prevotella</taxon>
    </lineage>
</organism>
<evidence type="ECO:0000313" key="3">
    <source>
        <dbReference type="Proteomes" id="UP000029533"/>
    </source>
</evidence>
<reference evidence="2 3" key="1">
    <citation type="submission" date="2014-07" db="EMBL/GenBank/DDBJ databases">
        <authorList>
            <person name="McCorrison J."/>
            <person name="Sanka R."/>
            <person name="Torralba M."/>
            <person name="Gillis M."/>
            <person name="Haft D.H."/>
            <person name="Methe B."/>
            <person name="Sutton G."/>
            <person name="Nelson K.E."/>
        </authorList>
    </citation>
    <scope>NUCLEOTIDE SEQUENCE [LARGE SCALE GENOMIC DNA]</scope>
    <source>
        <strain evidence="2 3">DNF00424</strain>
    </source>
</reference>
<accession>A0AAW3FIF3</accession>
<name>A0AAW3FIF3_9BACT</name>
<dbReference type="RefSeq" id="WP_036868745.1">
    <property type="nucleotide sequence ID" value="NZ_JRNJ01000030.1"/>
</dbReference>
<protein>
    <recommendedName>
        <fullName evidence="4">Periplasmic heavy metal sensor</fullName>
    </recommendedName>
</protein>
<gene>
    <name evidence="2" type="ORF">HMPREF2132_02255</name>
</gene>
<evidence type="ECO:0000256" key="1">
    <source>
        <dbReference type="SAM" id="SignalP"/>
    </source>
</evidence>
<comment type="caution">
    <text evidence="2">The sequence shown here is derived from an EMBL/GenBank/DDBJ whole genome shotgun (WGS) entry which is preliminary data.</text>
</comment>
<keyword evidence="1" id="KW-0732">Signal</keyword>
<feature type="signal peptide" evidence="1">
    <location>
        <begin position="1"/>
        <end position="21"/>
    </location>
</feature>